<reference evidence="4" key="1">
    <citation type="submission" date="2025-08" db="UniProtKB">
        <authorList>
            <consortium name="RefSeq"/>
        </authorList>
    </citation>
    <scope>IDENTIFICATION</scope>
</reference>
<feature type="signal peptide" evidence="2">
    <location>
        <begin position="1"/>
        <end position="29"/>
    </location>
</feature>
<feature type="compositionally biased region" description="Basic residues" evidence="1">
    <location>
        <begin position="81"/>
        <end position="98"/>
    </location>
</feature>
<evidence type="ECO:0000256" key="1">
    <source>
        <dbReference type="SAM" id="MobiDB-lite"/>
    </source>
</evidence>
<dbReference type="RefSeq" id="XP_015275802.1">
    <property type="nucleotide sequence ID" value="XM_015420316.1"/>
</dbReference>
<feature type="compositionally biased region" description="Low complexity" evidence="1">
    <location>
        <begin position="99"/>
        <end position="113"/>
    </location>
</feature>
<dbReference type="PROSITE" id="PS51257">
    <property type="entry name" value="PROKAR_LIPOPROTEIN"/>
    <property type="match status" value="1"/>
</dbReference>
<dbReference type="GeneID" id="107118076"/>
<accession>A0ABM1KQ15</accession>
<evidence type="ECO:0000313" key="3">
    <source>
        <dbReference type="Proteomes" id="UP000694871"/>
    </source>
</evidence>
<keyword evidence="3" id="KW-1185">Reference proteome</keyword>
<proteinExistence type="predicted"/>
<feature type="compositionally biased region" description="Basic residues" evidence="1">
    <location>
        <begin position="120"/>
        <end position="129"/>
    </location>
</feature>
<protein>
    <submittedName>
        <fullName evidence="4">Macrosialin</fullName>
    </submittedName>
</protein>
<organism evidence="3 4">
    <name type="scientific">Gekko japonicus</name>
    <name type="common">Schlegel's Japanese gecko</name>
    <dbReference type="NCBI Taxonomy" id="146911"/>
    <lineage>
        <taxon>Eukaryota</taxon>
        <taxon>Metazoa</taxon>
        <taxon>Chordata</taxon>
        <taxon>Craniata</taxon>
        <taxon>Vertebrata</taxon>
        <taxon>Euteleostomi</taxon>
        <taxon>Lepidosauria</taxon>
        <taxon>Squamata</taxon>
        <taxon>Bifurcata</taxon>
        <taxon>Gekkota</taxon>
        <taxon>Gekkonidae</taxon>
        <taxon>Gekkoninae</taxon>
        <taxon>Gekko</taxon>
    </lineage>
</organism>
<sequence length="129" mass="13867">MIPPKFAAPGLALWVAASCLLAAWASAQGEPASQWLVQRPGPPGDLLCSGAEPSDPRCPRRKKSATLLPSFTKTTTPATTHHLKTTHHPTTHTTKHTTHPANHTTPHPANHTTSCPPLPRPRRRPPPTT</sequence>
<keyword evidence="2" id="KW-0732">Signal</keyword>
<name>A0ABM1KQ15_GEKJA</name>
<dbReference type="Proteomes" id="UP000694871">
    <property type="component" value="Unplaced"/>
</dbReference>
<feature type="region of interest" description="Disordered" evidence="1">
    <location>
        <begin position="34"/>
        <end position="129"/>
    </location>
</feature>
<evidence type="ECO:0000256" key="2">
    <source>
        <dbReference type="SAM" id="SignalP"/>
    </source>
</evidence>
<gene>
    <name evidence="4" type="primary">CD68</name>
</gene>
<feature type="chain" id="PRO_5046018450" evidence="2">
    <location>
        <begin position="30"/>
        <end position="129"/>
    </location>
</feature>
<evidence type="ECO:0000313" key="4">
    <source>
        <dbReference type="RefSeq" id="XP_015275802.1"/>
    </source>
</evidence>